<sequence length="103" mass="11893">MYEIKLDENGLPYTILFTRKGNITDCRLSSTIFTNLHVQALVNKKVQALTAATQFPIKLNKHYKAGLNKLVVVQQAQRISKFNETKDFLKLQLQIIEKFLEIL</sequence>
<accession>A0A1B0A2N6</accession>
<evidence type="ECO:0000313" key="2">
    <source>
        <dbReference type="Proteomes" id="UP000092445"/>
    </source>
</evidence>
<reference evidence="2" key="1">
    <citation type="submission" date="2014-03" db="EMBL/GenBank/DDBJ databases">
        <authorList>
            <person name="Aksoy S."/>
            <person name="Warren W."/>
            <person name="Wilson R.K."/>
        </authorList>
    </citation>
    <scope>NUCLEOTIDE SEQUENCE [LARGE SCALE GENOMIC DNA]</scope>
    <source>
        <strain evidence="2">IAEA</strain>
    </source>
</reference>
<organism evidence="1 2">
    <name type="scientific">Glossina pallidipes</name>
    <name type="common">Tsetse fly</name>
    <dbReference type="NCBI Taxonomy" id="7398"/>
    <lineage>
        <taxon>Eukaryota</taxon>
        <taxon>Metazoa</taxon>
        <taxon>Ecdysozoa</taxon>
        <taxon>Arthropoda</taxon>
        <taxon>Hexapoda</taxon>
        <taxon>Insecta</taxon>
        <taxon>Pterygota</taxon>
        <taxon>Neoptera</taxon>
        <taxon>Endopterygota</taxon>
        <taxon>Diptera</taxon>
        <taxon>Brachycera</taxon>
        <taxon>Muscomorpha</taxon>
        <taxon>Hippoboscoidea</taxon>
        <taxon>Glossinidae</taxon>
        <taxon>Glossina</taxon>
    </lineage>
</organism>
<reference evidence="1" key="2">
    <citation type="submission" date="2020-05" db="UniProtKB">
        <authorList>
            <consortium name="EnsemblMetazoa"/>
        </authorList>
    </citation>
    <scope>IDENTIFICATION</scope>
    <source>
        <strain evidence="1">IAEA</strain>
    </source>
</reference>
<dbReference type="AlphaFoldDB" id="A0A1B0A2N6"/>
<dbReference type="EnsemblMetazoa" id="GPAI032582-RA">
    <property type="protein sequence ID" value="GPAI032582-PA"/>
    <property type="gene ID" value="GPAI032582"/>
</dbReference>
<proteinExistence type="predicted"/>
<dbReference type="Proteomes" id="UP000092445">
    <property type="component" value="Unassembled WGS sequence"/>
</dbReference>
<name>A0A1B0A2N6_GLOPL</name>
<keyword evidence="2" id="KW-1185">Reference proteome</keyword>
<protein>
    <submittedName>
        <fullName evidence="1">Uncharacterized protein</fullName>
    </submittedName>
</protein>
<evidence type="ECO:0000313" key="1">
    <source>
        <dbReference type="EnsemblMetazoa" id="GPAI032582-PA"/>
    </source>
</evidence>
<dbReference type="VEuPathDB" id="VectorBase:GPAI032582"/>